<dbReference type="InterPro" id="IPR045889">
    <property type="entry name" value="MES/HNL"/>
</dbReference>
<evidence type="ECO:0000313" key="3">
    <source>
        <dbReference type="Proteomes" id="UP000233837"/>
    </source>
</evidence>
<dbReference type="PANTHER" id="PTHR10992">
    <property type="entry name" value="METHYLESTERASE FAMILY MEMBER"/>
    <property type="match status" value="1"/>
</dbReference>
<dbReference type="GO" id="GO:0080032">
    <property type="term" value="F:methyl jasmonate esterase activity"/>
    <property type="evidence" value="ECO:0007669"/>
    <property type="project" value="TreeGrafter"/>
</dbReference>
<sequence>MEVAKQNNNNFVLQDLTLATLMVRPTLIFQEDLSNKAPFSEERYGSVDKVFIICGEDALLTVEFQRLFIQNSAVKEVMDIEGADHMAMLSKPKELCQCLTTIVSNYVK</sequence>
<organism evidence="2 3">
    <name type="scientific">Dendrobium catenatum</name>
    <dbReference type="NCBI Taxonomy" id="906689"/>
    <lineage>
        <taxon>Eukaryota</taxon>
        <taxon>Viridiplantae</taxon>
        <taxon>Streptophyta</taxon>
        <taxon>Embryophyta</taxon>
        <taxon>Tracheophyta</taxon>
        <taxon>Spermatophyta</taxon>
        <taxon>Magnoliopsida</taxon>
        <taxon>Liliopsida</taxon>
        <taxon>Asparagales</taxon>
        <taxon>Orchidaceae</taxon>
        <taxon>Epidendroideae</taxon>
        <taxon>Malaxideae</taxon>
        <taxon>Dendrobiinae</taxon>
        <taxon>Dendrobium</taxon>
    </lineage>
</organism>
<protein>
    <submittedName>
        <fullName evidence="2">Salicylic acid-binding protein 2</fullName>
    </submittedName>
</protein>
<dbReference type="GO" id="GO:0009696">
    <property type="term" value="P:salicylic acid metabolic process"/>
    <property type="evidence" value="ECO:0007669"/>
    <property type="project" value="TreeGrafter"/>
</dbReference>
<dbReference type="PANTHER" id="PTHR10992:SF1083">
    <property type="entry name" value="METHYLESTERASE 1"/>
    <property type="match status" value="1"/>
</dbReference>
<name>A0A2I0VT10_9ASPA</name>
<dbReference type="AlphaFoldDB" id="A0A2I0VT10"/>
<keyword evidence="1" id="KW-0378">Hydrolase</keyword>
<dbReference type="SUPFAM" id="SSF53474">
    <property type="entry name" value="alpha/beta-Hydrolases"/>
    <property type="match status" value="1"/>
</dbReference>
<dbReference type="Gene3D" id="3.40.50.1820">
    <property type="entry name" value="alpha/beta hydrolase"/>
    <property type="match status" value="1"/>
</dbReference>
<dbReference type="GO" id="GO:0080030">
    <property type="term" value="F:methyl indole-3-acetate esterase activity"/>
    <property type="evidence" value="ECO:0007669"/>
    <property type="project" value="TreeGrafter"/>
</dbReference>
<dbReference type="STRING" id="906689.A0A2I0VT10"/>
<proteinExistence type="predicted"/>
<dbReference type="GO" id="GO:0080031">
    <property type="term" value="F:methyl salicylate esterase activity"/>
    <property type="evidence" value="ECO:0007669"/>
    <property type="project" value="TreeGrafter"/>
</dbReference>
<keyword evidence="3" id="KW-1185">Reference proteome</keyword>
<accession>A0A2I0VT10</accession>
<reference evidence="2 3" key="2">
    <citation type="journal article" date="2017" name="Nature">
        <title>The Apostasia genome and the evolution of orchids.</title>
        <authorList>
            <person name="Zhang G.Q."/>
            <person name="Liu K.W."/>
            <person name="Li Z."/>
            <person name="Lohaus R."/>
            <person name="Hsiao Y.Y."/>
            <person name="Niu S.C."/>
            <person name="Wang J.Y."/>
            <person name="Lin Y.C."/>
            <person name="Xu Q."/>
            <person name="Chen L.J."/>
            <person name="Yoshida K."/>
            <person name="Fujiwara S."/>
            <person name="Wang Z.W."/>
            <person name="Zhang Y.Q."/>
            <person name="Mitsuda N."/>
            <person name="Wang M."/>
            <person name="Liu G.H."/>
            <person name="Pecoraro L."/>
            <person name="Huang H.X."/>
            <person name="Xiao X.J."/>
            <person name="Lin M."/>
            <person name="Wu X.Y."/>
            <person name="Wu W.L."/>
            <person name="Chen Y.Y."/>
            <person name="Chang S.B."/>
            <person name="Sakamoto S."/>
            <person name="Ohme-Takagi M."/>
            <person name="Yagi M."/>
            <person name="Zeng S.J."/>
            <person name="Shen C.Y."/>
            <person name="Yeh C.M."/>
            <person name="Luo Y.B."/>
            <person name="Tsai W.C."/>
            <person name="Van de Peer Y."/>
            <person name="Liu Z.J."/>
        </authorList>
    </citation>
    <scope>NUCLEOTIDE SEQUENCE [LARGE SCALE GENOMIC DNA]</scope>
    <source>
        <tissue evidence="2">The whole plant</tissue>
    </source>
</reference>
<dbReference type="EMBL" id="KZ503267">
    <property type="protein sequence ID" value="PKU66541.1"/>
    <property type="molecule type" value="Genomic_DNA"/>
</dbReference>
<evidence type="ECO:0000313" key="2">
    <source>
        <dbReference type="EMBL" id="PKU66541.1"/>
    </source>
</evidence>
<dbReference type="InterPro" id="IPR029058">
    <property type="entry name" value="AB_hydrolase_fold"/>
</dbReference>
<evidence type="ECO:0000256" key="1">
    <source>
        <dbReference type="ARBA" id="ARBA00022801"/>
    </source>
</evidence>
<dbReference type="GO" id="GO:0009694">
    <property type="term" value="P:jasmonic acid metabolic process"/>
    <property type="evidence" value="ECO:0007669"/>
    <property type="project" value="TreeGrafter"/>
</dbReference>
<dbReference type="Proteomes" id="UP000233837">
    <property type="component" value="Unassembled WGS sequence"/>
</dbReference>
<reference evidence="2 3" key="1">
    <citation type="journal article" date="2016" name="Sci. Rep.">
        <title>The Dendrobium catenatum Lindl. genome sequence provides insights into polysaccharide synthase, floral development and adaptive evolution.</title>
        <authorList>
            <person name="Zhang G.Q."/>
            <person name="Xu Q."/>
            <person name="Bian C."/>
            <person name="Tsai W.C."/>
            <person name="Yeh C.M."/>
            <person name="Liu K.W."/>
            <person name="Yoshida K."/>
            <person name="Zhang L.S."/>
            <person name="Chang S.B."/>
            <person name="Chen F."/>
            <person name="Shi Y."/>
            <person name="Su Y.Y."/>
            <person name="Zhang Y.Q."/>
            <person name="Chen L.J."/>
            <person name="Yin Y."/>
            <person name="Lin M."/>
            <person name="Huang H."/>
            <person name="Deng H."/>
            <person name="Wang Z.W."/>
            <person name="Zhu S.L."/>
            <person name="Zhao X."/>
            <person name="Deng C."/>
            <person name="Niu S.C."/>
            <person name="Huang J."/>
            <person name="Wang M."/>
            <person name="Liu G.H."/>
            <person name="Yang H.J."/>
            <person name="Xiao X.J."/>
            <person name="Hsiao Y.Y."/>
            <person name="Wu W.L."/>
            <person name="Chen Y.Y."/>
            <person name="Mitsuda N."/>
            <person name="Ohme-Takagi M."/>
            <person name="Luo Y.B."/>
            <person name="Van de Peer Y."/>
            <person name="Liu Z.J."/>
        </authorList>
    </citation>
    <scope>NUCLEOTIDE SEQUENCE [LARGE SCALE GENOMIC DNA]</scope>
    <source>
        <tissue evidence="2">The whole plant</tissue>
    </source>
</reference>
<gene>
    <name evidence="2" type="primary">SABP2</name>
    <name evidence="2" type="ORF">MA16_Dca006869</name>
</gene>